<dbReference type="InterPro" id="IPR027417">
    <property type="entry name" value="P-loop_NTPase"/>
</dbReference>
<gene>
    <name evidence="3" type="ORF">DVS28_a0588</name>
</gene>
<reference evidence="3 4" key="1">
    <citation type="submission" date="2018-09" db="EMBL/GenBank/DDBJ databases">
        <title>Complete genome sequence of Euzebya sp. DY32-46 isolated from seawater of Pacific Ocean.</title>
        <authorList>
            <person name="Xu L."/>
            <person name="Wu Y.-H."/>
            <person name="Xu X.-W."/>
        </authorList>
    </citation>
    <scope>NUCLEOTIDE SEQUENCE [LARGE SCALE GENOMIC DNA]</scope>
    <source>
        <strain evidence="3 4">DY32-46</strain>
    </source>
</reference>
<dbReference type="OrthoDB" id="136365at2"/>
<dbReference type="KEGG" id="euz:DVS28_a0588"/>
<evidence type="ECO:0000313" key="3">
    <source>
        <dbReference type="EMBL" id="AXV05292.1"/>
    </source>
</evidence>
<keyword evidence="4" id="KW-1185">Reference proteome</keyword>
<dbReference type="InterPro" id="IPR036388">
    <property type="entry name" value="WH-like_DNA-bd_sf"/>
</dbReference>
<dbReference type="Gene3D" id="1.10.10.10">
    <property type="entry name" value="Winged helix-like DNA-binding domain superfamily/Winged helix DNA-binding domain"/>
    <property type="match status" value="1"/>
</dbReference>
<name>A0A346XSU5_9ACTN</name>
<feature type="domain" description="HTH luxR-type" evidence="2">
    <location>
        <begin position="770"/>
        <end position="835"/>
    </location>
</feature>
<dbReference type="SUPFAM" id="SSF52540">
    <property type="entry name" value="P-loop containing nucleoside triphosphate hydrolases"/>
    <property type="match status" value="1"/>
</dbReference>
<organism evidence="3 4">
    <name type="scientific">Euzebya pacifica</name>
    <dbReference type="NCBI Taxonomy" id="1608957"/>
    <lineage>
        <taxon>Bacteria</taxon>
        <taxon>Bacillati</taxon>
        <taxon>Actinomycetota</taxon>
        <taxon>Nitriliruptoria</taxon>
        <taxon>Euzebyales</taxon>
    </lineage>
</organism>
<dbReference type="Pfam" id="PF00196">
    <property type="entry name" value="GerE"/>
    <property type="match status" value="1"/>
</dbReference>
<dbReference type="PROSITE" id="PS50043">
    <property type="entry name" value="HTH_LUXR_2"/>
    <property type="match status" value="1"/>
</dbReference>
<evidence type="ECO:0000259" key="2">
    <source>
        <dbReference type="PROSITE" id="PS50043"/>
    </source>
</evidence>
<evidence type="ECO:0000313" key="4">
    <source>
        <dbReference type="Proteomes" id="UP000264006"/>
    </source>
</evidence>
<dbReference type="GO" id="GO:0006355">
    <property type="term" value="P:regulation of DNA-templated transcription"/>
    <property type="evidence" value="ECO:0007669"/>
    <property type="project" value="InterPro"/>
</dbReference>
<accession>A0A346XSU5</accession>
<dbReference type="InterPro" id="IPR000792">
    <property type="entry name" value="Tscrpt_reg_LuxR_C"/>
</dbReference>
<dbReference type="CDD" id="cd06170">
    <property type="entry name" value="LuxR_C_like"/>
    <property type="match status" value="1"/>
</dbReference>
<keyword evidence="1" id="KW-0175">Coiled coil</keyword>
<dbReference type="AlphaFoldDB" id="A0A346XSU5"/>
<dbReference type="PRINTS" id="PR00038">
    <property type="entry name" value="HTHLUXR"/>
</dbReference>
<dbReference type="SMART" id="SM00421">
    <property type="entry name" value="HTH_LUXR"/>
    <property type="match status" value="1"/>
</dbReference>
<proteinExistence type="predicted"/>
<dbReference type="InterPro" id="IPR016032">
    <property type="entry name" value="Sig_transdc_resp-reg_C-effctor"/>
</dbReference>
<dbReference type="SUPFAM" id="SSF46894">
    <property type="entry name" value="C-terminal effector domain of the bipartite response regulators"/>
    <property type="match status" value="1"/>
</dbReference>
<dbReference type="EMBL" id="CP031165">
    <property type="protein sequence ID" value="AXV05292.1"/>
    <property type="molecule type" value="Genomic_DNA"/>
</dbReference>
<dbReference type="Proteomes" id="UP000264006">
    <property type="component" value="Chromosome"/>
</dbReference>
<dbReference type="GO" id="GO:0003677">
    <property type="term" value="F:DNA binding"/>
    <property type="evidence" value="ECO:0007669"/>
    <property type="project" value="InterPro"/>
</dbReference>
<feature type="coiled-coil region" evidence="1">
    <location>
        <begin position="619"/>
        <end position="649"/>
    </location>
</feature>
<evidence type="ECO:0000256" key="1">
    <source>
        <dbReference type="SAM" id="Coils"/>
    </source>
</evidence>
<sequence length="837" mass="90114">MALSGVHGAGAPVLPDGHVARGRLVRRLAEHRIVVIRANGGWGKSTLAAEAAARHTGEVTWVDLRDVDLDHQGVLRRLLDPLGMDGLVGDERDDDEVAAAVERVMQRRRPTALVVLDEVGPTHWSAVRLLGRALPEPHRLLVLGRRVPDDDRTEADAWPRLTTSDLAFTVDELHLLLVERLPGGLPDVMVEQLCVATGGWSTALRAVVNALGRSPTPHDLGRRLLEDNVVLDALVRDLVDPLDDDARRRLGAAACLPLLDARLARDLGLADTIKAAAELGVPWETPAVGPWTLPDPVADLLRPADPLPLAELQPLTVGLARHGRVLEAARLAVEHHQSDVAGSIVAAASIDDLRGSFKPSMLAFLRSLPDDVIARHPRIDIQVARLLTLMAAYGERNAFVLDRAPRWEDSHPAVAAAIHAERYRDLAYFSATPDPADITAVEALLAAATDLETRCRLEQGLALLLARRDGVDAAEAGLRRAAETAERSGDRHQAALILRDLAWVVLLEQGRLRQVVATFDRVEAMLGPGTTMTAWRINRADTLVTLGELEAADRDLDIAARQAELQHDDQHVAYAAWARAGLDSMRGERLRTLAAVQRAEQLAGDWMDTVTGVLFLSQVADALARVELEEEARERLDAARARREEDDRAVRVAEASVEVRLGAPAAALAAVERLDADELEPFEVPRMLLLEAFARHRAGLEASDAVGRAFAAYQAQGLLEVASLAEPQACRALIPLARSLGAPVPEGVVGGSGRPGPAAPGPEGPDLAAVLSDLHGLRPREVEVLLALRSGGTNAEIAGTLGISPATVRKHLQRAYAALDVRSRAEALVLLSHMEHG</sequence>
<protein>
    <submittedName>
        <fullName evidence="3">Regulatory protein, LuxR</fullName>
    </submittedName>
</protein>
<dbReference type="Gene3D" id="3.40.50.300">
    <property type="entry name" value="P-loop containing nucleotide triphosphate hydrolases"/>
    <property type="match status" value="1"/>
</dbReference>